<organism evidence="1 2">
    <name type="scientific">Violaceomyces palustris</name>
    <dbReference type="NCBI Taxonomy" id="1673888"/>
    <lineage>
        <taxon>Eukaryota</taxon>
        <taxon>Fungi</taxon>
        <taxon>Dikarya</taxon>
        <taxon>Basidiomycota</taxon>
        <taxon>Ustilaginomycotina</taxon>
        <taxon>Ustilaginomycetes</taxon>
        <taxon>Violaceomycetales</taxon>
        <taxon>Violaceomycetaceae</taxon>
        <taxon>Violaceomyces</taxon>
    </lineage>
</organism>
<gene>
    <name evidence="1" type="ORF">IE53DRAFT_386168</name>
</gene>
<dbReference type="Proteomes" id="UP000245626">
    <property type="component" value="Unassembled WGS sequence"/>
</dbReference>
<sequence>MAYRSSSLLACLLLFTFLPLSVLSQETTTFTTITAQEAPTGSASLNAPTKSAQGDQTTPASSSSSDPSATQTTIPKLDLSGPSVPFLLQRPLSAEDDPRKHKLARPRAQDVFFTGCSDDSSDLVDAELRLNVSAVYAQFDPDLGSSNLTPDDPYSSGVLRISAIGAMTSQAQSANSDLRLLSTLSVQTKFLTFPVFSLNTYVCDQLYPTLPDPDNQLITPAGCLYGAGEVGFGIAVPLNDTYTLGSLWTQIRLSDTSSPPRDIACIEVTVSPYHEEKWYWDLIFWFPVALTVGYFVVTSLARVVTAITARAKSFRSKAREGSAPHIIKDKLSPTIVASLSGQQLVMSPALLRFATPGCWDVITHTQFVALLAMVAVRWSEFSYPFFKQAAWANLVGNVSLVQPESSASTYQPLATNATLPVGDFATQISNRSSPIFMDASKPNVFLNLNGSRDGMEAFAYMLGMRPQDLFGTCLAIWLAIVAALVVVSLLIWLVDTLLDTAYKIRERRENGGAIDLGRDDGRETKAIAELDNEGNMRPTVRKKGGYRFLGRAPAGLRPTRGLHFKVLHGNIVRALILFHLPVTIFSSYQIATSDQHSAVSTVLAGLSLAFISILFPALLLFKLTRFSTAKLYDSIGTLSAYGPLYNTYSPGSQLFCAVDFGRTFILGVVVGAAQKSGTAQAIVILVVEILFALACSLWLPWGDGAMMGPISFLASVCRIISAVLLILLSPLVGFGREPVGWLTYVILLIQAILYVGAALILVVKVVEGLVRLFGKAPFDERSSTRNGGLGGAVRRIRKRKERTLQLPGGRDKVPRADLGRSNSTNTQTLMLANAARPGSAGSPRGPGQAPARIPHSRQASYASYLDSSLYSKRAPAEYLNENGPYSAYFRGDPNDEGFIMAALPPTAPPGWTSNNSTLVSSSGTKQQQQQQPGFETRQSSGGGFVRMGGGKATDSSPYQSINNQTKRDSFARPSSGGSLPGNQEGMQARRSSRPQSHSGISDSFYGDSARLAGHPSSFQALDRSTQMSSTQAARESATQGGAALVPHPSRKRKAKKGFWRRNGVKGGDGDDSSDDDDDDDDDDHEDDGRWDGSSPNARGPWAGITKMGAALRALQGRLGGRTADGDDLTPDASLEPPYESSGGSKGFEVVRAPRPRRSSVGAGQALDSTALAAASAQAQTQVSGNGAKSGEAKFGRGDDEPTDMSRSGSRTGAGKIMSLLAPANASTSTISRTSEDGGEEKFWLPARNNVRGIPAGSAATAEASSSNKDANPDASSSLGRTDGVDTSTAAPSLPPPLVPIPRHPAEPMSAEVLNAADELEMEMADAFQGEEGIAWDASQAYGVRPV</sequence>
<accession>A0ACD0NZY4</accession>
<evidence type="ECO:0000313" key="1">
    <source>
        <dbReference type="EMBL" id="PWN51458.1"/>
    </source>
</evidence>
<reference evidence="1 2" key="1">
    <citation type="journal article" date="2018" name="Mol. Biol. Evol.">
        <title>Broad Genomic Sampling Reveals a Smut Pathogenic Ancestry of the Fungal Clade Ustilaginomycotina.</title>
        <authorList>
            <person name="Kijpornyongpan T."/>
            <person name="Mondo S.J."/>
            <person name="Barry K."/>
            <person name="Sandor L."/>
            <person name="Lee J."/>
            <person name="Lipzen A."/>
            <person name="Pangilinan J."/>
            <person name="LaButti K."/>
            <person name="Hainaut M."/>
            <person name="Henrissat B."/>
            <person name="Grigoriev I.V."/>
            <person name="Spatafora J.W."/>
            <person name="Aime M.C."/>
        </authorList>
    </citation>
    <scope>NUCLEOTIDE SEQUENCE [LARGE SCALE GENOMIC DNA]</scope>
    <source>
        <strain evidence="1 2">SA 807</strain>
    </source>
</reference>
<dbReference type="EMBL" id="KZ819842">
    <property type="protein sequence ID" value="PWN51458.1"/>
    <property type="molecule type" value="Genomic_DNA"/>
</dbReference>
<evidence type="ECO:0000313" key="2">
    <source>
        <dbReference type="Proteomes" id="UP000245626"/>
    </source>
</evidence>
<name>A0ACD0NZY4_9BASI</name>
<keyword evidence="2" id="KW-1185">Reference proteome</keyword>
<protein>
    <submittedName>
        <fullName evidence="1">Uncharacterized protein</fullName>
    </submittedName>
</protein>
<proteinExistence type="predicted"/>